<organism evidence="2">
    <name type="scientific">marine sediment metagenome</name>
    <dbReference type="NCBI Taxonomy" id="412755"/>
    <lineage>
        <taxon>unclassified sequences</taxon>
        <taxon>metagenomes</taxon>
        <taxon>ecological metagenomes</taxon>
    </lineage>
</organism>
<dbReference type="Pfam" id="PF05168">
    <property type="entry name" value="HEPN"/>
    <property type="match status" value="1"/>
</dbReference>
<comment type="caution">
    <text evidence="2">The sequence shown here is derived from an EMBL/GenBank/DDBJ whole genome shotgun (WGS) entry which is preliminary data.</text>
</comment>
<dbReference type="Gene3D" id="1.20.120.330">
    <property type="entry name" value="Nucleotidyltransferases domain 2"/>
    <property type="match status" value="1"/>
</dbReference>
<protein>
    <recommendedName>
        <fullName evidence="1">HEPN domain-containing protein</fullName>
    </recommendedName>
</protein>
<sequence>MQFEELEEKGRIQKIKVNFKQIHNFLFRSRKDLQTSKANLAIDKEWSYAIAYHAVLRAGRALMMSFGYRPRGRDQHTTVVRFTSIVFGDQLKDLIRKFDRMRRKRHDFIYEPDRPVPRQEAEKSIKDAEALVKQIWLVVNEKDPQKGKIT</sequence>
<evidence type="ECO:0000259" key="1">
    <source>
        <dbReference type="Pfam" id="PF05168"/>
    </source>
</evidence>
<accession>X1MBQ9</accession>
<proteinExistence type="predicted"/>
<feature type="domain" description="HEPN" evidence="1">
    <location>
        <begin position="25"/>
        <end position="133"/>
    </location>
</feature>
<dbReference type="AlphaFoldDB" id="X1MBQ9"/>
<name>X1MBQ9_9ZZZZ</name>
<evidence type="ECO:0000313" key="2">
    <source>
        <dbReference type="EMBL" id="GAI03799.1"/>
    </source>
</evidence>
<reference evidence="2" key="1">
    <citation type="journal article" date="2014" name="Front. Microbiol.">
        <title>High frequency of phylogenetically diverse reductive dehalogenase-homologous genes in deep subseafloor sedimentary metagenomes.</title>
        <authorList>
            <person name="Kawai M."/>
            <person name="Futagami T."/>
            <person name="Toyoda A."/>
            <person name="Takaki Y."/>
            <person name="Nishi S."/>
            <person name="Hori S."/>
            <person name="Arai W."/>
            <person name="Tsubouchi T."/>
            <person name="Morono Y."/>
            <person name="Uchiyama I."/>
            <person name="Ito T."/>
            <person name="Fujiyama A."/>
            <person name="Inagaki F."/>
            <person name="Takami H."/>
        </authorList>
    </citation>
    <scope>NUCLEOTIDE SEQUENCE</scope>
    <source>
        <strain evidence="2">Expedition CK06-06</strain>
    </source>
</reference>
<gene>
    <name evidence="2" type="ORF">S06H3_11799</name>
</gene>
<dbReference type="EMBL" id="BARV01005805">
    <property type="protein sequence ID" value="GAI03799.1"/>
    <property type="molecule type" value="Genomic_DNA"/>
</dbReference>
<dbReference type="InterPro" id="IPR007842">
    <property type="entry name" value="HEPN_dom"/>
</dbReference>